<reference evidence="8" key="1">
    <citation type="journal article" date="2013" name="ISME J.">
        <title>A small predatory core genome in the divergent marine Bacteriovorax marinus SJ and the terrestrial Bdellovibrio bacteriovorus.</title>
        <authorList>
            <person name="Crossman L.C."/>
            <person name="Chen H."/>
            <person name="Cerdeno-Tarraga A.M."/>
            <person name="Brooks K."/>
            <person name="Quail M.A."/>
            <person name="Pineiro S.A."/>
            <person name="Hobley L."/>
            <person name="Sockett R.E."/>
            <person name="Bentley S.D."/>
            <person name="Parkhill J."/>
            <person name="Williams H.N."/>
            <person name="Stine O.C."/>
        </authorList>
    </citation>
    <scope>NUCLEOTIDE SEQUENCE [LARGE SCALE GENOMIC DNA]</scope>
    <source>
        <strain evidence="8">ATCC BAA-682 / DSM 15412 / SJ</strain>
    </source>
</reference>
<dbReference type="OrthoDB" id="9808367at2"/>
<dbReference type="RefSeq" id="WP_014243513.1">
    <property type="nucleotide sequence ID" value="NC_016620.1"/>
</dbReference>
<dbReference type="AlphaFoldDB" id="E1WX27"/>
<keyword evidence="3" id="KW-0479">Metal-binding</keyword>
<dbReference type="GO" id="GO:0004407">
    <property type="term" value="F:histone deacetylase activity"/>
    <property type="evidence" value="ECO:0007669"/>
    <property type="project" value="TreeGrafter"/>
</dbReference>
<dbReference type="GO" id="GO:0040029">
    <property type="term" value="P:epigenetic regulation of gene expression"/>
    <property type="evidence" value="ECO:0007669"/>
    <property type="project" value="TreeGrafter"/>
</dbReference>
<dbReference type="KEGG" id="bmx:BMS_0833"/>
<dbReference type="InterPro" id="IPR000286">
    <property type="entry name" value="HDACs"/>
</dbReference>
<dbReference type="PANTHER" id="PTHR10625">
    <property type="entry name" value="HISTONE DEACETYLASE HDAC1-RELATED"/>
    <property type="match status" value="1"/>
</dbReference>
<feature type="domain" description="Histone deacetylase" evidence="6">
    <location>
        <begin position="33"/>
        <end position="339"/>
    </location>
</feature>
<dbReference type="SUPFAM" id="SSF52768">
    <property type="entry name" value="Arginase/deacetylase"/>
    <property type="match status" value="1"/>
</dbReference>
<evidence type="ECO:0000256" key="5">
    <source>
        <dbReference type="ARBA" id="ARBA00022833"/>
    </source>
</evidence>
<sequence>MKKEKTKIPVYFHTKQMEFHPKYEWALGNRIKHPESTKRAESIFKAIKSHKELFDLKEPERIPLASIRANHSYELVTLYNSAASLPDGQAFYPSVFPDKKKSRPDPTNIKHAGFYCFDSGTPLDSKTWLAASWSAASAYAAGEEIYKGRSSVAYAISRPPGHHASKDSYGGYCYFNNAAIVAKLLKKKGRVVILDIDFHHGNGTQEVFYKDDKVLTISIHGDPRDYFPFFWGFSSEIGAGKGEGYNLNVILPPKTKFPAYKKALLETVFPTIKRFEPDYLILSAGFDTYKLDPVGDFLLETSDFEKIGKLISSLDLPTVVLQEGGYFTKDLGKNAVSLLRGFV</sequence>
<dbReference type="Gene3D" id="3.40.800.20">
    <property type="entry name" value="Histone deacetylase domain"/>
    <property type="match status" value="1"/>
</dbReference>
<dbReference type="STRING" id="862908.BMS_0833"/>
<dbReference type="InterPro" id="IPR023801">
    <property type="entry name" value="His_deacetylse_dom"/>
</dbReference>
<evidence type="ECO:0000256" key="1">
    <source>
        <dbReference type="ARBA" id="ARBA00001947"/>
    </source>
</evidence>
<dbReference type="Proteomes" id="UP000008963">
    <property type="component" value="Chromosome"/>
</dbReference>
<dbReference type="EMBL" id="FQ312005">
    <property type="protein sequence ID" value="CBW25728.1"/>
    <property type="molecule type" value="Genomic_DNA"/>
</dbReference>
<evidence type="ECO:0000256" key="2">
    <source>
        <dbReference type="ARBA" id="ARBA00005947"/>
    </source>
</evidence>
<keyword evidence="4" id="KW-0378">Hydrolase</keyword>
<dbReference type="InterPro" id="IPR037138">
    <property type="entry name" value="His_deacetylse_dom_sf"/>
</dbReference>
<comment type="similarity">
    <text evidence="2">Belongs to the histone deacetylase family.</text>
</comment>
<name>E1WX27_HALMS</name>
<dbReference type="HOGENOM" id="CLU_007727_8_3_7"/>
<dbReference type="PATRIC" id="fig|862908.3.peg.795"/>
<evidence type="ECO:0000259" key="6">
    <source>
        <dbReference type="Pfam" id="PF00850"/>
    </source>
</evidence>
<dbReference type="CDD" id="cd10001">
    <property type="entry name" value="HDAC_classII_APAH"/>
    <property type="match status" value="1"/>
</dbReference>
<keyword evidence="8" id="KW-1185">Reference proteome</keyword>
<organism evidence="7 8">
    <name type="scientific">Halobacteriovorax marinus (strain ATCC BAA-682 / DSM 15412 / SJ)</name>
    <name type="common">Bacteriovorax marinus</name>
    <dbReference type="NCBI Taxonomy" id="862908"/>
    <lineage>
        <taxon>Bacteria</taxon>
        <taxon>Pseudomonadati</taxon>
        <taxon>Bdellovibrionota</taxon>
        <taxon>Bacteriovoracia</taxon>
        <taxon>Bacteriovoracales</taxon>
        <taxon>Halobacteriovoraceae</taxon>
        <taxon>Halobacteriovorax</taxon>
    </lineage>
</organism>
<dbReference type="InterPro" id="IPR023696">
    <property type="entry name" value="Ureohydrolase_dom_sf"/>
</dbReference>
<accession>E1WX27</accession>
<evidence type="ECO:0000313" key="8">
    <source>
        <dbReference type="Proteomes" id="UP000008963"/>
    </source>
</evidence>
<dbReference type="PANTHER" id="PTHR10625:SF17">
    <property type="entry name" value="HISTONE DEACETYLASE 8"/>
    <property type="match status" value="1"/>
</dbReference>
<keyword evidence="5" id="KW-0862">Zinc</keyword>
<dbReference type="eggNOG" id="COG0123">
    <property type="taxonomic scope" value="Bacteria"/>
</dbReference>
<dbReference type="GO" id="GO:0046872">
    <property type="term" value="F:metal ion binding"/>
    <property type="evidence" value="ECO:0007669"/>
    <property type="project" value="UniProtKB-KW"/>
</dbReference>
<protein>
    <submittedName>
        <fullName evidence="7">Acetylpolyamine aminohydrolase</fullName>
    </submittedName>
</protein>
<evidence type="ECO:0000256" key="3">
    <source>
        <dbReference type="ARBA" id="ARBA00022723"/>
    </source>
</evidence>
<comment type="cofactor">
    <cofactor evidence="1">
        <name>Zn(2+)</name>
        <dbReference type="ChEBI" id="CHEBI:29105"/>
    </cofactor>
</comment>
<gene>
    <name evidence="7" type="ordered locus">BMS_0833</name>
</gene>
<dbReference type="PRINTS" id="PR01270">
    <property type="entry name" value="HDASUPER"/>
</dbReference>
<dbReference type="GO" id="GO:0016787">
    <property type="term" value="F:hydrolase activity"/>
    <property type="evidence" value="ECO:0007669"/>
    <property type="project" value="UniProtKB-KW"/>
</dbReference>
<evidence type="ECO:0000256" key="4">
    <source>
        <dbReference type="ARBA" id="ARBA00022801"/>
    </source>
</evidence>
<proteinExistence type="inferred from homology"/>
<evidence type="ECO:0000313" key="7">
    <source>
        <dbReference type="EMBL" id="CBW25728.1"/>
    </source>
</evidence>
<dbReference type="Pfam" id="PF00850">
    <property type="entry name" value="Hist_deacetyl"/>
    <property type="match status" value="1"/>
</dbReference>